<name>A0A8H6KDE5_9PEZI</name>
<evidence type="ECO:0000256" key="1">
    <source>
        <dbReference type="SAM" id="MobiDB-lite"/>
    </source>
</evidence>
<protein>
    <submittedName>
        <fullName evidence="2">Uncharacterized protein</fullName>
    </submittedName>
</protein>
<reference evidence="2" key="1">
    <citation type="journal article" date="2020" name="Phytopathology">
        <title>Genome Sequence Resources of Colletotrichum truncatum, C. plurivorum, C. musicola, and C. sojae: Four Species Pathogenic to Soybean (Glycine max).</title>
        <authorList>
            <person name="Rogerio F."/>
            <person name="Boufleur T.R."/>
            <person name="Ciampi-Guillardi M."/>
            <person name="Sukno S.A."/>
            <person name="Thon M.R."/>
            <person name="Massola Junior N.S."/>
            <person name="Baroncelli R."/>
        </authorList>
    </citation>
    <scope>NUCLEOTIDE SEQUENCE</scope>
    <source>
        <strain evidence="2">LFN00145</strain>
    </source>
</reference>
<evidence type="ECO:0000313" key="2">
    <source>
        <dbReference type="EMBL" id="KAF6829424.1"/>
    </source>
</evidence>
<evidence type="ECO:0000313" key="3">
    <source>
        <dbReference type="Proteomes" id="UP000654918"/>
    </source>
</evidence>
<feature type="compositionally biased region" description="Basic and acidic residues" evidence="1">
    <location>
        <begin position="61"/>
        <end position="74"/>
    </location>
</feature>
<feature type="region of interest" description="Disordered" evidence="1">
    <location>
        <begin position="1"/>
        <end position="87"/>
    </location>
</feature>
<dbReference type="AlphaFoldDB" id="A0A8H6KDE5"/>
<comment type="caution">
    <text evidence="2">The sequence shown here is derived from an EMBL/GenBank/DDBJ whole genome shotgun (WGS) entry which is preliminary data.</text>
</comment>
<dbReference type="Proteomes" id="UP000654918">
    <property type="component" value="Unassembled WGS sequence"/>
</dbReference>
<keyword evidence="3" id="KW-1185">Reference proteome</keyword>
<gene>
    <name evidence="2" type="ORF">CPLU01_07952</name>
</gene>
<organism evidence="2 3">
    <name type="scientific">Colletotrichum plurivorum</name>
    <dbReference type="NCBI Taxonomy" id="2175906"/>
    <lineage>
        <taxon>Eukaryota</taxon>
        <taxon>Fungi</taxon>
        <taxon>Dikarya</taxon>
        <taxon>Ascomycota</taxon>
        <taxon>Pezizomycotina</taxon>
        <taxon>Sordariomycetes</taxon>
        <taxon>Hypocreomycetidae</taxon>
        <taxon>Glomerellales</taxon>
        <taxon>Glomerellaceae</taxon>
        <taxon>Colletotrichum</taxon>
        <taxon>Colletotrichum orchidearum species complex</taxon>
    </lineage>
</organism>
<dbReference type="EMBL" id="WIGO01000108">
    <property type="protein sequence ID" value="KAF6829424.1"/>
    <property type="molecule type" value="Genomic_DNA"/>
</dbReference>
<accession>A0A8H6KDE5</accession>
<proteinExistence type="predicted"/>
<sequence>MMTLQKQLHCDHQWPGSAPADLCHGTESPACPTQPHRIGLGSCGDPNTPRKLNRRSATTKPDSRRPIPRPDHAPRSPAPARAMHNTD</sequence>